<dbReference type="FunFam" id="3.40.50.300:FF:000340">
    <property type="entry name" value="Bloom syndrome, RecQ helicase"/>
    <property type="match status" value="1"/>
</dbReference>
<dbReference type="PROSITE" id="PS00690">
    <property type="entry name" value="DEAH_ATP_HELICASE"/>
    <property type="match status" value="1"/>
</dbReference>
<dbReference type="Gene3D" id="1.10.150.80">
    <property type="entry name" value="HRDC domain"/>
    <property type="match status" value="1"/>
</dbReference>
<dbReference type="InterPro" id="IPR002464">
    <property type="entry name" value="DNA/RNA_helicase_DEAH_CS"/>
</dbReference>
<keyword evidence="9" id="KW-0234">DNA repair</keyword>
<evidence type="ECO:0000256" key="11">
    <source>
        <dbReference type="ARBA" id="ARBA00023242"/>
    </source>
</evidence>
<dbReference type="InterPro" id="IPR001650">
    <property type="entry name" value="Helicase_C-like"/>
</dbReference>
<dbReference type="PANTHER" id="PTHR13710:SF153">
    <property type="entry name" value="RECQ-LIKE DNA HELICASE BLM"/>
    <property type="match status" value="1"/>
</dbReference>
<feature type="region of interest" description="Disordered" evidence="15">
    <location>
        <begin position="678"/>
        <end position="703"/>
    </location>
</feature>
<dbReference type="SUPFAM" id="SSF52540">
    <property type="entry name" value="P-loop containing nucleoside triphosphate hydrolases"/>
    <property type="match status" value="2"/>
</dbReference>
<dbReference type="Gene3D" id="1.10.10.10">
    <property type="entry name" value="Winged helix-like DNA-binding domain superfamily/Winged helix DNA-binding domain"/>
    <property type="match status" value="1"/>
</dbReference>
<keyword evidence="4" id="KW-0227">DNA damage</keyword>
<evidence type="ECO:0000256" key="13">
    <source>
        <dbReference type="ARBA" id="ARBA00049360"/>
    </source>
</evidence>
<dbReference type="InterPro" id="IPR011545">
    <property type="entry name" value="DEAD/DEAH_box_helicase_dom"/>
</dbReference>
<dbReference type="OrthoDB" id="10261556at2759"/>
<evidence type="ECO:0000259" key="16">
    <source>
        <dbReference type="PROSITE" id="PS50967"/>
    </source>
</evidence>
<dbReference type="Proteomes" id="UP000306050">
    <property type="component" value="Chromosome SGRAM_12"/>
</dbReference>
<dbReference type="PROSITE" id="PS50967">
    <property type="entry name" value="HRDC"/>
    <property type="match status" value="1"/>
</dbReference>
<dbReference type="InterPro" id="IPR044876">
    <property type="entry name" value="HRDC_dom_sf"/>
</dbReference>
<dbReference type="CDD" id="cd17920">
    <property type="entry name" value="DEXHc_RecQ"/>
    <property type="match status" value="1"/>
</dbReference>
<dbReference type="SMART" id="SM00487">
    <property type="entry name" value="DEXDc"/>
    <property type="match status" value="1"/>
</dbReference>
<dbReference type="Pfam" id="PF00271">
    <property type="entry name" value="Helicase_C"/>
    <property type="match status" value="1"/>
</dbReference>
<feature type="domain" description="HRDC" evidence="16">
    <location>
        <begin position="704"/>
        <end position="787"/>
    </location>
</feature>
<dbReference type="AlphaFoldDB" id="A0A4U7KWX8"/>
<evidence type="ECO:0000256" key="8">
    <source>
        <dbReference type="ARBA" id="ARBA00023125"/>
    </source>
</evidence>
<keyword evidence="11 14" id="KW-0539">Nucleus</keyword>
<comment type="caution">
    <text evidence="19">The sequence shown here is derived from an EMBL/GenBank/DDBJ whole genome shotgun (WGS) entry which is preliminary data.</text>
</comment>
<dbReference type="RefSeq" id="XP_029741260.1">
    <property type="nucleotide sequence ID" value="XM_029882405.1"/>
</dbReference>
<dbReference type="SMART" id="SM00490">
    <property type="entry name" value="HELICc"/>
    <property type="match status" value="1"/>
</dbReference>
<name>A0A4U7KWX8_9BASI</name>
<dbReference type="InterPro" id="IPR010997">
    <property type="entry name" value="HRDC-like_sf"/>
</dbReference>
<dbReference type="GO" id="GO:0043138">
    <property type="term" value="F:3'-5' DNA helicase activity"/>
    <property type="evidence" value="ECO:0007669"/>
    <property type="project" value="UniProtKB-EC"/>
</dbReference>
<evidence type="ECO:0000313" key="19">
    <source>
        <dbReference type="EMBL" id="TKY89275.1"/>
    </source>
</evidence>
<dbReference type="GO" id="GO:0005737">
    <property type="term" value="C:cytoplasm"/>
    <property type="evidence" value="ECO:0007669"/>
    <property type="project" value="TreeGrafter"/>
</dbReference>
<dbReference type="GO" id="GO:0016887">
    <property type="term" value="F:ATP hydrolysis activity"/>
    <property type="evidence" value="ECO:0007669"/>
    <property type="project" value="RHEA"/>
</dbReference>
<dbReference type="Pfam" id="PF09382">
    <property type="entry name" value="RQC"/>
    <property type="match status" value="1"/>
</dbReference>
<dbReference type="EC" id="5.6.2.4" evidence="14"/>
<dbReference type="FunFam" id="1.10.10.10:FF:000495">
    <property type="entry name" value="RecQ family helicase MusN"/>
    <property type="match status" value="1"/>
</dbReference>
<dbReference type="CDD" id="cd18794">
    <property type="entry name" value="SF2_C_RecQ"/>
    <property type="match status" value="1"/>
</dbReference>
<dbReference type="InterPro" id="IPR014001">
    <property type="entry name" value="Helicase_ATP-bd"/>
</dbReference>
<comment type="similarity">
    <text evidence="2 14">Belongs to the helicase family. RecQ subfamily.</text>
</comment>
<dbReference type="PROSITE" id="PS51192">
    <property type="entry name" value="HELICASE_ATP_BIND_1"/>
    <property type="match status" value="1"/>
</dbReference>
<evidence type="ECO:0000256" key="1">
    <source>
        <dbReference type="ARBA" id="ARBA00004123"/>
    </source>
</evidence>
<evidence type="ECO:0000313" key="20">
    <source>
        <dbReference type="Proteomes" id="UP000306050"/>
    </source>
</evidence>
<keyword evidence="5 14" id="KW-0378">Hydrolase</keyword>
<dbReference type="InterPro" id="IPR002121">
    <property type="entry name" value="HRDC_dom"/>
</dbReference>
<dbReference type="GO" id="GO:0000729">
    <property type="term" value="P:DNA double-strand break processing"/>
    <property type="evidence" value="ECO:0007669"/>
    <property type="project" value="UniProtKB-ARBA"/>
</dbReference>
<evidence type="ECO:0000256" key="12">
    <source>
        <dbReference type="ARBA" id="ARBA00034617"/>
    </source>
</evidence>
<dbReference type="GeneID" id="40724701"/>
<accession>A0A4U7KWX8</accession>
<keyword evidence="3 14" id="KW-0547">Nucleotide-binding</keyword>
<dbReference type="PROSITE" id="PS51194">
    <property type="entry name" value="HELICASE_CTER"/>
    <property type="match status" value="1"/>
</dbReference>
<dbReference type="GO" id="GO:0009378">
    <property type="term" value="F:four-way junction helicase activity"/>
    <property type="evidence" value="ECO:0007669"/>
    <property type="project" value="TreeGrafter"/>
</dbReference>
<comment type="subcellular location">
    <subcellularLocation>
        <location evidence="1 14">Nucleus</location>
    </subcellularLocation>
</comment>
<dbReference type="InterPro" id="IPR032284">
    <property type="entry name" value="RecQ_Zn-bd"/>
</dbReference>
<evidence type="ECO:0000256" key="6">
    <source>
        <dbReference type="ARBA" id="ARBA00022806"/>
    </source>
</evidence>
<sequence>MDGEAKNLPAEDRFKLFGPSMEQPLSRDEVQRMPEYPWKRSVIYALRKYFRLRRFRPNQLEAINGTLMGRDVFVLMPTGGGKSLCYQLPACLDPGVTIVISPLLSLIEDQVRHLVNIGIAATMLTGHQTAADKRNAMTAAMDSSSFLRLLYLTPEFVRQSPQATTLLNHLYSQKRLARFVVDEAHCVSQWGHDFRPHYTELGELRVSYPTVPILALTATANARVVKDVKACLKMKSVIELSSSFNRPNLEYQVRNKPRSKVVDEISSFILASHKDECGIVYCFSRESCETVAADLIKHGISAHHYHAKLQKDDRSMVQQKWQRNEFKVIVATIAFGMGIDKPDVRFVIHHSLPKSLEGYYQETGRAGRDGKTSVCILYYAYSDVHKMEKMMRSEEDKSQEAIDRSIDSLRVMQRFCENIIECRRVQVLRYFGEDFSAEQCHSTCDNCCRASGTIRVEDVTELAIKAVKLVKEITRQRDDWTLLHFAEVFCGSRSKKIRDARHDKVEMHGAGSALAKEEVHRLFERLCTEGVFKIKDVMNMKKFSTSYLVMGPAASQLLSGKKKITLQIASKSASETSVSAPARAKNPKKQPRQARDVDFAEFDEDAHDISNVSLSPQEAHAHQPLNRDPVQQPAWTARGAVALDDDDGYVPPEILEDEYDPDADSDDEAPLAVSIVAQQRPETTMQGGESEGSGDDFEIDPRSSDANQGCYRALKKLDATLAKQERQTQGWLLPDELLQEISALAPSSVGSLKSGFEREGRYTRWLDKYGTRYVAICQRFFQAEKDQFGAARIAAVRGPGWSSFLSPGSRPSLPTGSTPGRSAPDSVNEARPDRGVAPRKSAVIAAANLEQYAYEDTATRASPASKSDRSVAASSRVGRASPKLPATGSRSKTSAAVPTAKRLTLNPGFLNNGGALQIRAMPLLPSQRAANRPRPS</sequence>
<dbReference type="GO" id="GO:0031573">
    <property type="term" value="P:mitotic intra-S DNA damage checkpoint signaling"/>
    <property type="evidence" value="ECO:0007669"/>
    <property type="project" value="UniProtKB-ARBA"/>
</dbReference>
<dbReference type="SMART" id="SM00956">
    <property type="entry name" value="RQC"/>
    <property type="match status" value="1"/>
</dbReference>
<protein>
    <recommendedName>
        <fullName evidence="14">ATP-dependent DNA helicase</fullName>
        <ecNumber evidence="14">5.6.2.4</ecNumber>
    </recommendedName>
</protein>
<reference evidence="19 20" key="1">
    <citation type="submission" date="2019-05" db="EMBL/GenBank/DDBJ databases">
        <title>Sporisorium graminicola CBS 10092 draft sequencing and annotation.</title>
        <authorList>
            <person name="Solano-Gonzalez S."/>
            <person name="Caddick M.X."/>
            <person name="Darby A."/>
        </authorList>
    </citation>
    <scope>NUCLEOTIDE SEQUENCE [LARGE SCALE GENOMIC DNA]</scope>
    <source>
        <strain evidence="19 20">CBS 10092</strain>
    </source>
</reference>
<dbReference type="GO" id="GO:0005634">
    <property type="term" value="C:nucleus"/>
    <property type="evidence" value="ECO:0007669"/>
    <property type="project" value="UniProtKB-SubCell"/>
</dbReference>
<evidence type="ECO:0000256" key="9">
    <source>
        <dbReference type="ARBA" id="ARBA00023204"/>
    </source>
</evidence>
<dbReference type="GO" id="GO:0005524">
    <property type="term" value="F:ATP binding"/>
    <property type="evidence" value="ECO:0007669"/>
    <property type="project" value="UniProtKB-KW"/>
</dbReference>
<feature type="region of interest" description="Disordered" evidence="15">
    <location>
        <begin position="804"/>
        <end position="838"/>
    </location>
</feature>
<dbReference type="NCBIfam" id="TIGR00614">
    <property type="entry name" value="recQ_fam"/>
    <property type="match status" value="1"/>
</dbReference>
<dbReference type="FunFam" id="3.40.50.300:FF:000296">
    <property type="entry name" value="ATP-dependent DNA helicase RecQ"/>
    <property type="match status" value="1"/>
</dbReference>
<dbReference type="GO" id="GO:0003677">
    <property type="term" value="F:DNA binding"/>
    <property type="evidence" value="ECO:0007669"/>
    <property type="project" value="UniProtKB-KW"/>
</dbReference>
<feature type="domain" description="Helicase C-terminal" evidence="18">
    <location>
        <begin position="264"/>
        <end position="410"/>
    </location>
</feature>
<dbReference type="KEGG" id="sgra:EX895_001806"/>
<feature type="region of interest" description="Disordered" evidence="15">
    <location>
        <begin position="571"/>
        <end position="595"/>
    </location>
</feature>
<evidence type="ECO:0000256" key="2">
    <source>
        <dbReference type="ARBA" id="ARBA00005446"/>
    </source>
</evidence>
<evidence type="ECO:0000256" key="15">
    <source>
        <dbReference type="SAM" id="MobiDB-lite"/>
    </source>
</evidence>
<feature type="compositionally biased region" description="Low complexity" evidence="15">
    <location>
        <begin position="870"/>
        <end position="881"/>
    </location>
</feature>
<evidence type="ECO:0000256" key="7">
    <source>
        <dbReference type="ARBA" id="ARBA00022840"/>
    </source>
</evidence>
<dbReference type="Pfam" id="PF00270">
    <property type="entry name" value="DEAD"/>
    <property type="match status" value="1"/>
</dbReference>
<keyword evidence="6 14" id="KW-0347">Helicase</keyword>
<dbReference type="InterPro" id="IPR036388">
    <property type="entry name" value="WH-like_DNA-bd_sf"/>
</dbReference>
<dbReference type="EMBL" id="SRRM01000005">
    <property type="protein sequence ID" value="TKY89275.1"/>
    <property type="molecule type" value="Genomic_DNA"/>
</dbReference>
<proteinExistence type="inferred from homology"/>
<comment type="catalytic activity">
    <reaction evidence="13 14">
        <text>ATP + H2O = ADP + phosphate + H(+)</text>
        <dbReference type="Rhea" id="RHEA:13065"/>
        <dbReference type="ChEBI" id="CHEBI:15377"/>
        <dbReference type="ChEBI" id="CHEBI:15378"/>
        <dbReference type="ChEBI" id="CHEBI:30616"/>
        <dbReference type="ChEBI" id="CHEBI:43474"/>
        <dbReference type="ChEBI" id="CHEBI:456216"/>
    </reaction>
</comment>
<feature type="domain" description="Helicase ATP-binding" evidence="17">
    <location>
        <begin position="63"/>
        <end position="238"/>
    </location>
</feature>
<keyword evidence="7 14" id="KW-0067">ATP-binding</keyword>
<keyword evidence="20" id="KW-1185">Reference proteome</keyword>
<dbReference type="PANTHER" id="PTHR13710">
    <property type="entry name" value="DNA HELICASE RECQ FAMILY MEMBER"/>
    <property type="match status" value="1"/>
</dbReference>
<keyword evidence="8" id="KW-0238">DNA-binding</keyword>
<evidence type="ECO:0000256" key="5">
    <source>
        <dbReference type="ARBA" id="ARBA00022801"/>
    </source>
</evidence>
<organism evidence="19 20">
    <name type="scientific">Sporisorium graminicola</name>
    <dbReference type="NCBI Taxonomy" id="280036"/>
    <lineage>
        <taxon>Eukaryota</taxon>
        <taxon>Fungi</taxon>
        <taxon>Dikarya</taxon>
        <taxon>Basidiomycota</taxon>
        <taxon>Ustilaginomycotina</taxon>
        <taxon>Ustilaginomycetes</taxon>
        <taxon>Ustilaginales</taxon>
        <taxon>Ustilaginaceae</taxon>
        <taxon>Sporisorium</taxon>
    </lineage>
</organism>
<evidence type="ECO:0000256" key="3">
    <source>
        <dbReference type="ARBA" id="ARBA00022741"/>
    </source>
</evidence>
<dbReference type="GO" id="GO:0006260">
    <property type="term" value="P:DNA replication"/>
    <property type="evidence" value="ECO:0007669"/>
    <property type="project" value="InterPro"/>
</dbReference>
<dbReference type="Pfam" id="PF16124">
    <property type="entry name" value="RecQ_Zn_bind"/>
    <property type="match status" value="1"/>
</dbReference>
<dbReference type="InterPro" id="IPR027417">
    <property type="entry name" value="P-loop_NTPase"/>
</dbReference>
<evidence type="ECO:0000256" key="14">
    <source>
        <dbReference type="RuleBase" id="RU364117"/>
    </source>
</evidence>
<dbReference type="GO" id="GO:0000724">
    <property type="term" value="P:double-strand break repair via homologous recombination"/>
    <property type="evidence" value="ECO:0007669"/>
    <property type="project" value="TreeGrafter"/>
</dbReference>
<dbReference type="InterPro" id="IPR018982">
    <property type="entry name" value="RQC_domain"/>
</dbReference>
<evidence type="ECO:0000259" key="17">
    <source>
        <dbReference type="PROSITE" id="PS51192"/>
    </source>
</evidence>
<gene>
    <name evidence="19" type="ORF">EX895_001806</name>
</gene>
<evidence type="ECO:0000259" key="18">
    <source>
        <dbReference type="PROSITE" id="PS51194"/>
    </source>
</evidence>
<evidence type="ECO:0000256" key="4">
    <source>
        <dbReference type="ARBA" id="ARBA00022763"/>
    </source>
</evidence>
<comment type="catalytic activity">
    <reaction evidence="12 14">
        <text>Couples ATP hydrolysis with the unwinding of duplex DNA by translocating in the 3'-5' direction.</text>
        <dbReference type="EC" id="5.6.2.4"/>
    </reaction>
</comment>
<feature type="region of interest" description="Disordered" evidence="15">
    <location>
        <begin position="857"/>
        <end position="900"/>
    </location>
</feature>
<dbReference type="Gene3D" id="3.40.50.300">
    <property type="entry name" value="P-loop containing nucleotide triphosphate hydrolases"/>
    <property type="match status" value="2"/>
</dbReference>
<dbReference type="InterPro" id="IPR004589">
    <property type="entry name" value="DNA_helicase_ATP-dep_RecQ"/>
</dbReference>
<dbReference type="GO" id="GO:0031422">
    <property type="term" value="C:RecQ family helicase-topoisomerase III complex"/>
    <property type="evidence" value="ECO:0007669"/>
    <property type="project" value="UniProtKB-ARBA"/>
</dbReference>
<keyword evidence="10" id="KW-0413">Isomerase</keyword>
<evidence type="ECO:0000256" key="10">
    <source>
        <dbReference type="ARBA" id="ARBA00023235"/>
    </source>
</evidence>
<dbReference type="SUPFAM" id="SSF47819">
    <property type="entry name" value="HRDC-like"/>
    <property type="match status" value="1"/>
</dbReference>